<dbReference type="Gene3D" id="2.40.128.110">
    <property type="entry name" value="Lipid/polyisoprenoid-binding, YceI-like"/>
    <property type="match status" value="1"/>
</dbReference>
<evidence type="ECO:0000313" key="4">
    <source>
        <dbReference type="Proteomes" id="UP000199759"/>
    </source>
</evidence>
<dbReference type="InterPro" id="IPR036761">
    <property type="entry name" value="TTHA0802/YceI-like_sf"/>
</dbReference>
<dbReference type="RefSeq" id="WP_091765943.1">
    <property type="nucleotide sequence ID" value="NZ_FNHG01000002.1"/>
</dbReference>
<proteinExistence type="predicted"/>
<accession>A0A1G9MKQ4</accession>
<protein>
    <submittedName>
        <fullName evidence="3">Polyisoprenoid-binding protein YceI</fullName>
    </submittedName>
</protein>
<dbReference type="PANTHER" id="PTHR34406:SF1">
    <property type="entry name" value="PROTEIN YCEI"/>
    <property type="match status" value="1"/>
</dbReference>
<dbReference type="SUPFAM" id="SSF101874">
    <property type="entry name" value="YceI-like"/>
    <property type="match status" value="1"/>
</dbReference>
<feature type="domain" description="Lipid/polyisoprenoid-binding YceI-like" evidence="2">
    <location>
        <begin position="23"/>
        <end position="179"/>
    </location>
</feature>
<reference evidence="3 4" key="1">
    <citation type="submission" date="2016-10" db="EMBL/GenBank/DDBJ databases">
        <authorList>
            <person name="de Groot N.N."/>
        </authorList>
    </citation>
    <scope>NUCLEOTIDE SEQUENCE [LARGE SCALE GENOMIC DNA]</scope>
    <source>
        <strain evidence="3 4">DSM 16077</strain>
    </source>
</reference>
<sequence length="182" mass="18722">MMLRTLTACLALCLSPSLAAAQDWNIDRDASSVGFETTAFGGPVAGEFSDWSAQITLDPTALETAQISARVQTATGATGSNGVDDPMLGTDGLAPAAHPLALFESGDIRATETGYDAHGVLTIRDVSQPVILPFTLEIANGHAIADARLTIARTDYGVGAPGWGTTAANVTLVLHIEADAAE</sequence>
<dbReference type="AlphaFoldDB" id="A0A1G9MKQ4"/>
<keyword evidence="1" id="KW-0732">Signal</keyword>
<dbReference type="SMART" id="SM00867">
    <property type="entry name" value="YceI"/>
    <property type="match status" value="1"/>
</dbReference>
<dbReference type="PANTHER" id="PTHR34406">
    <property type="entry name" value="PROTEIN YCEI"/>
    <property type="match status" value="1"/>
</dbReference>
<feature type="signal peptide" evidence="1">
    <location>
        <begin position="1"/>
        <end position="21"/>
    </location>
</feature>
<evidence type="ECO:0000256" key="1">
    <source>
        <dbReference type="SAM" id="SignalP"/>
    </source>
</evidence>
<name>A0A1G9MKQ4_9PROT</name>
<dbReference type="Proteomes" id="UP000199759">
    <property type="component" value="Unassembled WGS sequence"/>
</dbReference>
<evidence type="ECO:0000313" key="3">
    <source>
        <dbReference type="EMBL" id="SDL74714.1"/>
    </source>
</evidence>
<feature type="chain" id="PRO_5011546573" evidence="1">
    <location>
        <begin position="22"/>
        <end position="182"/>
    </location>
</feature>
<gene>
    <name evidence="3" type="ORF">SAMN04488568_10222</name>
</gene>
<dbReference type="InterPro" id="IPR007372">
    <property type="entry name" value="Lipid/polyisoprenoid-bd_YceI"/>
</dbReference>
<dbReference type="EMBL" id="FNHG01000002">
    <property type="protein sequence ID" value="SDL74714.1"/>
    <property type="molecule type" value="Genomic_DNA"/>
</dbReference>
<dbReference type="Pfam" id="PF04264">
    <property type="entry name" value="YceI"/>
    <property type="match status" value="1"/>
</dbReference>
<organism evidence="3 4">
    <name type="scientific">Maricaulis salignorans</name>
    <dbReference type="NCBI Taxonomy" id="144026"/>
    <lineage>
        <taxon>Bacteria</taxon>
        <taxon>Pseudomonadati</taxon>
        <taxon>Pseudomonadota</taxon>
        <taxon>Alphaproteobacteria</taxon>
        <taxon>Maricaulales</taxon>
        <taxon>Maricaulaceae</taxon>
        <taxon>Maricaulis</taxon>
    </lineage>
</organism>
<evidence type="ECO:0000259" key="2">
    <source>
        <dbReference type="SMART" id="SM00867"/>
    </source>
</evidence>
<keyword evidence="4" id="KW-1185">Reference proteome</keyword>
<dbReference type="STRING" id="144026.SAMN04488568_10222"/>
<dbReference type="OrthoDB" id="1247465at2"/>